<sequence length="342" mass="37510">MKILILGGTAFLGHHLVHSALKAGHEVTIFNRGRTQTDSGQPFPGVEKLTGDRDGNLDSLKGKRWDAVIDTSAYVPRIARDSARLLADAVDRYVFISTISVYENFLEPGRDEGSPVGKLEDPASEDVGANYGPLKAACEQAVEEEIPGRALMIRPGLIVGPQDPTDRFTYWPARISKGGTVLAPGKPEAIVQFIDVRDLADWIIRMTEQRRTGVYNATGPATPMSMFDFLDACVNTIGSDARLQWVDDEFLLNRDTGPWIEVPLWLPGTGDTKEARYLLNVDCRRALADGLTFRPLADTIEATMAWDASRKETERRAGLAPGKESQLLEQYAGELDGGLITP</sequence>
<dbReference type="RefSeq" id="WP_120974430.1">
    <property type="nucleotide sequence ID" value="NZ_RBZM01000002.1"/>
</dbReference>
<dbReference type="GO" id="GO:0005737">
    <property type="term" value="C:cytoplasm"/>
    <property type="evidence" value="ECO:0007669"/>
    <property type="project" value="TreeGrafter"/>
</dbReference>
<evidence type="ECO:0000313" key="2">
    <source>
        <dbReference type="EMBL" id="RKP56842.1"/>
    </source>
</evidence>
<dbReference type="InterPro" id="IPR051783">
    <property type="entry name" value="NAD(P)-dependent_oxidoreduct"/>
</dbReference>
<dbReference type="PANTHER" id="PTHR48079">
    <property type="entry name" value="PROTEIN YEEZ"/>
    <property type="match status" value="1"/>
</dbReference>
<dbReference type="Pfam" id="PF01370">
    <property type="entry name" value="Epimerase"/>
    <property type="match status" value="1"/>
</dbReference>
<evidence type="ECO:0000313" key="3">
    <source>
        <dbReference type="Proteomes" id="UP000282076"/>
    </source>
</evidence>
<dbReference type="InterPro" id="IPR001509">
    <property type="entry name" value="Epimerase_deHydtase"/>
</dbReference>
<comment type="caution">
    <text evidence="2">The sequence shown here is derived from an EMBL/GenBank/DDBJ whole genome shotgun (WGS) entry which is preliminary data.</text>
</comment>
<dbReference type="InterPro" id="IPR036291">
    <property type="entry name" value="NAD(P)-bd_dom_sf"/>
</dbReference>
<organism evidence="2 3">
    <name type="scientific">Cohnella endophytica</name>
    <dbReference type="NCBI Taxonomy" id="2419778"/>
    <lineage>
        <taxon>Bacteria</taxon>
        <taxon>Bacillati</taxon>
        <taxon>Bacillota</taxon>
        <taxon>Bacilli</taxon>
        <taxon>Bacillales</taxon>
        <taxon>Paenibacillaceae</taxon>
        <taxon>Cohnella</taxon>
    </lineage>
</organism>
<keyword evidence="3" id="KW-1185">Reference proteome</keyword>
<accession>A0A494YAA7</accession>
<proteinExistence type="predicted"/>
<dbReference type="SUPFAM" id="SSF51735">
    <property type="entry name" value="NAD(P)-binding Rossmann-fold domains"/>
    <property type="match status" value="1"/>
</dbReference>
<dbReference type="Gene3D" id="3.40.50.720">
    <property type="entry name" value="NAD(P)-binding Rossmann-like Domain"/>
    <property type="match status" value="1"/>
</dbReference>
<dbReference type="GO" id="GO:0004029">
    <property type="term" value="F:aldehyde dehydrogenase (NAD+) activity"/>
    <property type="evidence" value="ECO:0007669"/>
    <property type="project" value="TreeGrafter"/>
</dbReference>
<dbReference type="Proteomes" id="UP000282076">
    <property type="component" value="Unassembled WGS sequence"/>
</dbReference>
<dbReference type="OrthoDB" id="9809586at2"/>
<dbReference type="EMBL" id="RBZM01000002">
    <property type="protein sequence ID" value="RKP56842.1"/>
    <property type="molecule type" value="Genomic_DNA"/>
</dbReference>
<dbReference type="PANTHER" id="PTHR48079:SF6">
    <property type="entry name" value="NAD(P)-BINDING DOMAIN-CONTAINING PROTEIN-RELATED"/>
    <property type="match status" value="1"/>
</dbReference>
<gene>
    <name evidence="2" type="ORF">D7Z26_02305</name>
</gene>
<evidence type="ECO:0000259" key="1">
    <source>
        <dbReference type="Pfam" id="PF01370"/>
    </source>
</evidence>
<name>A0A494YAA7_9BACL</name>
<protein>
    <submittedName>
        <fullName evidence="2">NAD-dependent epimerase/dehydratase family protein</fullName>
    </submittedName>
</protein>
<feature type="domain" description="NAD-dependent epimerase/dehydratase" evidence="1">
    <location>
        <begin position="3"/>
        <end position="216"/>
    </location>
</feature>
<dbReference type="AlphaFoldDB" id="A0A494YAA7"/>
<reference evidence="2 3" key="1">
    <citation type="submission" date="2018-10" db="EMBL/GenBank/DDBJ databases">
        <title>Cohnella sp. M2MS4P-1, whole genome shotgun sequence.</title>
        <authorList>
            <person name="Tuo L."/>
        </authorList>
    </citation>
    <scope>NUCLEOTIDE SEQUENCE [LARGE SCALE GENOMIC DNA]</scope>
    <source>
        <strain evidence="2 3">M2MS4P-1</strain>
    </source>
</reference>